<sequence>MWPQRCLEGVERLQETAVVFICRSVTGEEMRAFWHLSYRCPLTPYSVSPWVMIGAHDFYWMIGTAEMWRVFAAFSFGTFFARRVRDGFRLLHCMGCRKAMPYATRLCCGCRAVKIFDVVETPLEGWSGDPPARVITDGFTRPLEPAVPSLYFHELTAYIAEYIKVAAVLHAFKVLSSAPSTSAADRPVPLKDLGGGCV</sequence>
<dbReference type="AlphaFoldDB" id="A0A2V2ULG5"/>
<dbReference type="VEuPathDB" id="TriTrypDB:TcG_12628"/>
<accession>A0A2V2ULG5</accession>
<dbReference type="VEuPathDB" id="TriTrypDB:C3747_20g205"/>
<evidence type="ECO:0000313" key="1">
    <source>
        <dbReference type="EMBL" id="PWU83153.1"/>
    </source>
</evidence>
<dbReference type="EMBL" id="PRFA01000377">
    <property type="protein sequence ID" value="PWU83153.1"/>
    <property type="molecule type" value="Genomic_DNA"/>
</dbReference>
<name>A0A2V2ULG5_TRYCR</name>
<dbReference type="VEuPathDB" id="TriTrypDB:TcBrA4_0021460"/>
<reference evidence="1 2" key="1">
    <citation type="journal article" date="2018" name="Microb. Genom.">
        <title>Expanding an expanded genome: long-read sequencing of Trypanosoma cruzi.</title>
        <authorList>
            <person name="Berna L."/>
            <person name="Rodriguez M."/>
            <person name="Chiribao M.L."/>
            <person name="Parodi-Talice A."/>
            <person name="Pita S."/>
            <person name="Rijo G."/>
            <person name="Alvarez-Valin F."/>
            <person name="Robello C."/>
        </authorList>
    </citation>
    <scope>NUCLEOTIDE SEQUENCE [LARGE SCALE GENOMIC DNA]</scope>
    <source>
        <strain evidence="1 2">Dm28c</strain>
    </source>
</reference>
<comment type="caution">
    <text evidence="1">The sequence shown here is derived from an EMBL/GenBank/DDBJ whole genome shotgun (WGS) entry which is preliminary data.</text>
</comment>
<protein>
    <submittedName>
        <fullName evidence="1">Uncharacterized protein</fullName>
    </submittedName>
</protein>
<gene>
    <name evidence="1" type="ORF">C4B63_377g8</name>
</gene>
<dbReference type="Proteomes" id="UP000246121">
    <property type="component" value="Unassembled WGS sequence"/>
</dbReference>
<organism evidence="1 2">
    <name type="scientific">Trypanosoma cruzi</name>
    <dbReference type="NCBI Taxonomy" id="5693"/>
    <lineage>
        <taxon>Eukaryota</taxon>
        <taxon>Discoba</taxon>
        <taxon>Euglenozoa</taxon>
        <taxon>Kinetoplastea</taxon>
        <taxon>Metakinetoplastina</taxon>
        <taxon>Trypanosomatida</taxon>
        <taxon>Trypanosomatidae</taxon>
        <taxon>Trypanosoma</taxon>
        <taxon>Schizotrypanum</taxon>
    </lineage>
</organism>
<proteinExistence type="predicted"/>
<dbReference type="VEuPathDB" id="TriTrypDB:C4B63_377g8"/>
<dbReference type="VEuPathDB" id="TriTrypDB:TCSYLVIO_006523"/>
<evidence type="ECO:0000313" key="2">
    <source>
        <dbReference type="Proteomes" id="UP000246121"/>
    </source>
</evidence>